<gene>
    <name evidence="2" type="ORF">PIB30_083156</name>
</gene>
<name>A0ABU6ZQY6_9FABA</name>
<feature type="region of interest" description="Disordered" evidence="1">
    <location>
        <begin position="157"/>
        <end position="189"/>
    </location>
</feature>
<proteinExistence type="predicted"/>
<feature type="compositionally biased region" description="Basic and acidic residues" evidence="1">
    <location>
        <begin position="165"/>
        <end position="174"/>
    </location>
</feature>
<feature type="compositionally biased region" description="Basic residues" evidence="1">
    <location>
        <begin position="175"/>
        <end position="189"/>
    </location>
</feature>
<keyword evidence="3" id="KW-1185">Reference proteome</keyword>
<evidence type="ECO:0000313" key="2">
    <source>
        <dbReference type="EMBL" id="MED6224355.1"/>
    </source>
</evidence>
<feature type="region of interest" description="Disordered" evidence="1">
    <location>
        <begin position="1"/>
        <end position="134"/>
    </location>
</feature>
<evidence type="ECO:0000256" key="1">
    <source>
        <dbReference type="SAM" id="MobiDB-lite"/>
    </source>
</evidence>
<feature type="compositionally biased region" description="Basic and acidic residues" evidence="1">
    <location>
        <begin position="13"/>
        <end position="24"/>
    </location>
</feature>
<feature type="compositionally biased region" description="Basic residues" evidence="1">
    <location>
        <begin position="72"/>
        <end position="85"/>
    </location>
</feature>
<organism evidence="2 3">
    <name type="scientific">Stylosanthes scabra</name>
    <dbReference type="NCBI Taxonomy" id="79078"/>
    <lineage>
        <taxon>Eukaryota</taxon>
        <taxon>Viridiplantae</taxon>
        <taxon>Streptophyta</taxon>
        <taxon>Embryophyta</taxon>
        <taxon>Tracheophyta</taxon>
        <taxon>Spermatophyta</taxon>
        <taxon>Magnoliopsida</taxon>
        <taxon>eudicotyledons</taxon>
        <taxon>Gunneridae</taxon>
        <taxon>Pentapetalae</taxon>
        <taxon>rosids</taxon>
        <taxon>fabids</taxon>
        <taxon>Fabales</taxon>
        <taxon>Fabaceae</taxon>
        <taxon>Papilionoideae</taxon>
        <taxon>50 kb inversion clade</taxon>
        <taxon>dalbergioids sensu lato</taxon>
        <taxon>Dalbergieae</taxon>
        <taxon>Pterocarpus clade</taxon>
        <taxon>Stylosanthes</taxon>
    </lineage>
</organism>
<accession>A0ABU6ZQY6</accession>
<reference evidence="2 3" key="1">
    <citation type="journal article" date="2023" name="Plants (Basel)">
        <title>Bridging the Gap: Combining Genomics and Transcriptomics Approaches to Understand Stylosanthes scabra, an Orphan Legume from the Brazilian Caatinga.</title>
        <authorList>
            <person name="Ferreira-Neto J.R.C."/>
            <person name="da Silva M.D."/>
            <person name="Binneck E."/>
            <person name="de Melo N.F."/>
            <person name="da Silva R.H."/>
            <person name="de Melo A.L.T.M."/>
            <person name="Pandolfi V."/>
            <person name="Bustamante F.O."/>
            <person name="Brasileiro-Vidal A.C."/>
            <person name="Benko-Iseppon A.M."/>
        </authorList>
    </citation>
    <scope>NUCLEOTIDE SEQUENCE [LARGE SCALE GENOMIC DNA]</scope>
    <source>
        <tissue evidence="2">Leaves</tissue>
    </source>
</reference>
<dbReference type="EMBL" id="JASCZI010273165">
    <property type="protein sequence ID" value="MED6224355.1"/>
    <property type="molecule type" value="Genomic_DNA"/>
</dbReference>
<dbReference type="Proteomes" id="UP001341840">
    <property type="component" value="Unassembled WGS sequence"/>
</dbReference>
<comment type="caution">
    <text evidence="2">The sequence shown here is derived from an EMBL/GenBank/DDBJ whole genome shotgun (WGS) entry which is preliminary data.</text>
</comment>
<sequence length="269" mass="30507">MGLGWGPTNDNQGESRLEGTDDRVGPIVEDTMGSGSEPESDSHSAPPGLAEWEQIKGAQSGAVRGRSVPTQKQRRRGKSRGRTSLKLKDRIQAGLKGANKRKKSKKCKEISDIDDTVWSDQDYGSGESEEDDIEDSELELERIWRVGEETGLVAKEAGTTNRYLRNKEEEEAKQRRSRETKRTRGRKKTANSEEYEIRRIWGNVDYQWEEVQAVNNGGGLICIWEKDFFQVERSTKGNRWIGLLGTLSDLKERVWVFLVYGPNSVTDRK</sequence>
<evidence type="ECO:0000313" key="3">
    <source>
        <dbReference type="Proteomes" id="UP001341840"/>
    </source>
</evidence>
<protein>
    <submittedName>
        <fullName evidence="2">Uncharacterized protein</fullName>
    </submittedName>
</protein>